<evidence type="ECO:0000256" key="3">
    <source>
        <dbReference type="SAM" id="SignalP"/>
    </source>
</evidence>
<dbReference type="InterPro" id="IPR012533">
    <property type="entry name" value="YcnI-copper_dom"/>
</dbReference>
<feature type="transmembrane region" description="Helical" evidence="2">
    <location>
        <begin position="225"/>
        <end position="247"/>
    </location>
</feature>
<proteinExistence type="predicted"/>
<dbReference type="Pfam" id="PF07987">
    <property type="entry name" value="DUF1775"/>
    <property type="match status" value="1"/>
</dbReference>
<feature type="signal peptide" evidence="3">
    <location>
        <begin position="1"/>
        <end position="30"/>
    </location>
</feature>
<keyword evidence="2" id="KW-0472">Membrane</keyword>
<evidence type="ECO:0000256" key="1">
    <source>
        <dbReference type="SAM" id="MobiDB-lite"/>
    </source>
</evidence>
<evidence type="ECO:0000313" key="6">
    <source>
        <dbReference type="Proteomes" id="UP001056336"/>
    </source>
</evidence>
<keyword evidence="6" id="KW-1185">Reference proteome</keyword>
<reference evidence="5" key="1">
    <citation type="journal article" date="2018" name="Int. J. Syst. Evol. Microbiol.">
        <title>Jatrophihabitans telluris sp. nov., isolated from sediment soil of lava forest wetlands and the emended description of the genus Jatrophihabitans.</title>
        <authorList>
            <person name="Lee K.C."/>
            <person name="Suh M.K."/>
            <person name="Eom M.K."/>
            <person name="Kim K.K."/>
            <person name="Kim J.S."/>
            <person name="Kim D.S."/>
            <person name="Ko S.H."/>
            <person name="Shin Y.K."/>
            <person name="Lee J.S."/>
        </authorList>
    </citation>
    <scope>NUCLEOTIDE SEQUENCE</scope>
    <source>
        <strain evidence="5">N237</strain>
    </source>
</reference>
<sequence>MKLTRRAGAVGLASAAVLGLGLLTAAPALAHVTVSAANAVQGGYSTITFQVPTESAAANTVAVAVQLPLDTPIASVSVQPKPGWTYTEKTAKPSTPLSSDGGAVTSIVTEIDWKVAAGARGIAPGQFDTFVISAGPLPETSTLTFKVVQKYSDGSTVSWIELPAPGSTTEPDHPAPAVSLAPAAATSGTAGSGSSPSVSASGSGGGSESASAESGADSSNTVAEVALLIGIIALLAAAGALALLVSIRRSVRAGASSR</sequence>
<protein>
    <submittedName>
        <fullName evidence="5">YcnI family protein</fullName>
    </submittedName>
</protein>
<keyword evidence="2" id="KW-0812">Transmembrane</keyword>
<reference evidence="5" key="2">
    <citation type="submission" date="2022-05" db="EMBL/GenBank/DDBJ databases">
        <authorList>
            <person name="Kim J.-S."/>
            <person name="Lee K."/>
            <person name="Suh M."/>
            <person name="Eom M."/>
            <person name="Kim J.-S."/>
            <person name="Kim D.-S."/>
            <person name="Ko S.-H."/>
            <person name="Shin Y."/>
            <person name="Lee J.-S."/>
        </authorList>
    </citation>
    <scope>NUCLEOTIDE SEQUENCE</scope>
    <source>
        <strain evidence="5">N237</strain>
    </source>
</reference>
<feature type="chain" id="PRO_5047469112" evidence="3">
    <location>
        <begin position="31"/>
        <end position="258"/>
    </location>
</feature>
<dbReference type="EMBL" id="CP097332">
    <property type="protein sequence ID" value="UQX87657.1"/>
    <property type="molecule type" value="Genomic_DNA"/>
</dbReference>
<dbReference type="InterPro" id="IPR038507">
    <property type="entry name" value="YcnI-like_sf"/>
</dbReference>
<keyword evidence="3" id="KW-0732">Signal</keyword>
<dbReference type="Gene3D" id="2.60.40.2230">
    <property type="entry name" value="Uncharacterised protein YcnI-like PF07987, DUF1775"/>
    <property type="match status" value="1"/>
</dbReference>
<name>A0ABY4QX06_9ACTN</name>
<evidence type="ECO:0000313" key="5">
    <source>
        <dbReference type="EMBL" id="UQX87657.1"/>
    </source>
</evidence>
<accession>A0ABY4QX06</accession>
<feature type="region of interest" description="Disordered" evidence="1">
    <location>
        <begin position="162"/>
        <end position="216"/>
    </location>
</feature>
<feature type="domain" description="YncI copper-binding" evidence="4">
    <location>
        <begin position="31"/>
        <end position="180"/>
    </location>
</feature>
<keyword evidence="2" id="KW-1133">Transmembrane helix</keyword>
<dbReference type="Proteomes" id="UP001056336">
    <property type="component" value="Chromosome"/>
</dbReference>
<organism evidence="5 6">
    <name type="scientific">Jatrophihabitans telluris</name>
    <dbReference type="NCBI Taxonomy" id="2038343"/>
    <lineage>
        <taxon>Bacteria</taxon>
        <taxon>Bacillati</taxon>
        <taxon>Actinomycetota</taxon>
        <taxon>Actinomycetes</taxon>
        <taxon>Jatrophihabitantales</taxon>
        <taxon>Jatrophihabitantaceae</taxon>
        <taxon>Jatrophihabitans</taxon>
    </lineage>
</organism>
<evidence type="ECO:0000256" key="2">
    <source>
        <dbReference type="SAM" id="Phobius"/>
    </source>
</evidence>
<dbReference type="RefSeq" id="WP_249770393.1">
    <property type="nucleotide sequence ID" value="NZ_CP097332.1"/>
</dbReference>
<gene>
    <name evidence="5" type="ORF">M6D93_15305</name>
</gene>
<evidence type="ECO:0000259" key="4">
    <source>
        <dbReference type="Pfam" id="PF07987"/>
    </source>
</evidence>
<dbReference type="CDD" id="cd08545">
    <property type="entry name" value="YcnI_like"/>
    <property type="match status" value="1"/>
</dbReference>
<feature type="compositionally biased region" description="Low complexity" evidence="1">
    <location>
        <begin position="175"/>
        <end position="201"/>
    </location>
</feature>